<reference evidence="4" key="1">
    <citation type="submission" date="2015-09" db="EMBL/GenBank/DDBJ databases">
        <title>Complete genome of Arthrobacter alpinus strain R3.8.</title>
        <authorList>
            <person name="See-Too W.S."/>
            <person name="Chan K.G."/>
        </authorList>
    </citation>
    <scope>NUCLEOTIDE SEQUENCE [LARGE SCALE GENOMIC DNA]</scope>
    <source>
        <strain evidence="4">R3.8</strain>
    </source>
</reference>
<dbReference type="SUPFAM" id="SSF46785">
    <property type="entry name" value="Winged helix' DNA-binding domain"/>
    <property type="match status" value="1"/>
</dbReference>
<dbReference type="PATRIC" id="fig|656366.3.peg.242"/>
<dbReference type="AlphaFoldDB" id="A0A0M4QDU8"/>
<protein>
    <recommendedName>
        <fullName evidence="2">HTH iclR-type domain-containing protein</fullName>
    </recommendedName>
</protein>
<name>A0A0M4QDU8_9MICC</name>
<comment type="similarity">
    <text evidence="1">Belongs to the ROK (NagC/XylR) family.</text>
</comment>
<organism evidence="3 4">
    <name type="scientific">Arthrobacter alpinus</name>
    <dbReference type="NCBI Taxonomy" id="656366"/>
    <lineage>
        <taxon>Bacteria</taxon>
        <taxon>Bacillati</taxon>
        <taxon>Actinomycetota</taxon>
        <taxon>Actinomycetes</taxon>
        <taxon>Micrococcales</taxon>
        <taxon>Micrococcaceae</taxon>
        <taxon>Arthrobacter</taxon>
    </lineage>
</organism>
<accession>A0A0M4QDU8</accession>
<sequence length="384" mass="40486">MLLKSQPSAPTGRNALRRIRVGAIFSTLLSSGPLARTDLAQLTGYSPSTVTGIVQDLSDAGYLRELGQQESTGGRRRTLFELNRSSVTVAVVGFSASRVWCSLVDLDGLRLDFQEHDFDPTHPVESIATSVTEVHGRAQIRPVHIVIALPGVVTSDGSLALAPAFGPMAHLRLAEELEAKTGLPTTVENDVNLIALGERCSGAGNGVDNLVLIHVDDGIGATIIANGEVLEGASRSAGEIGFLPQSLQAKPQGEHGDYETRWNAQGIQKLGAQNGLRLPSEDVIGSLCQSSQPQAAELLAEVLQAWAFAAIVCVCIVNPSRVIFSGHAVHLGETARDELREMVQRSAPSSADVVFAELGSTGILHGAIAKVLKAPETLFTEAAS</sequence>
<dbReference type="SUPFAM" id="SSF53067">
    <property type="entry name" value="Actin-like ATPase domain"/>
    <property type="match status" value="1"/>
</dbReference>
<gene>
    <name evidence="3" type="ORF">AOC05_01105</name>
</gene>
<dbReference type="PANTHER" id="PTHR18964:SF149">
    <property type="entry name" value="BIFUNCTIONAL UDP-N-ACETYLGLUCOSAMINE 2-EPIMERASE_N-ACETYLMANNOSAMINE KINASE"/>
    <property type="match status" value="1"/>
</dbReference>
<dbReference type="Pfam" id="PF09339">
    <property type="entry name" value="HTH_IclR"/>
    <property type="match status" value="1"/>
</dbReference>
<dbReference type="InterPro" id="IPR005471">
    <property type="entry name" value="Tscrpt_reg_IclR_N"/>
</dbReference>
<dbReference type="InterPro" id="IPR036390">
    <property type="entry name" value="WH_DNA-bd_sf"/>
</dbReference>
<feature type="domain" description="HTH iclR-type" evidence="2">
    <location>
        <begin position="32"/>
        <end position="65"/>
    </location>
</feature>
<proteinExistence type="inferred from homology"/>
<evidence type="ECO:0000259" key="2">
    <source>
        <dbReference type="Pfam" id="PF09339"/>
    </source>
</evidence>
<dbReference type="PANTHER" id="PTHR18964">
    <property type="entry name" value="ROK (REPRESSOR, ORF, KINASE) FAMILY"/>
    <property type="match status" value="1"/>
</dbReference>
<evidence type="ECO:0000313" key="3">
    <source>
        <dbReference type="EMBL" id="ALE91280.1"/>
    </source>
</evidence>
<dbReference type="InterPro" id="IPR043129">
    <property type="entry name" value="ATPase_NBD"/>
</dbReference>
<evidence type="ECO:0000313" key="4">
    <source>
        <dbReference type="Proteomes" id="UP000062833"/>
    </source>
</evidence>
<dbReference type="GO" id="GO:0006355">
    <property type="term" value="P:regulation of DNA-templated transcription"/>
    <property type="evidence" value="ECO:0007669"/>
    <property type="project" value="InterPro"/>
</dbReference>
<dbReference type="Proteomes" id="UP000062833">
    <property type="component" value="Chromosome"/>
</dbReference>
<dbReference type="Gene3D" id="1.10.10.10">
    <property type="entry name" value="Winged helix-like DNA-binding domain superfamily/Winged helix DNA-binding domain"/>
    <property type="match status" value="1"/>
</dbReference>
<dbReference type="InterPro" id="IPR000600">
    <property type="entry name" value="ROK"/>
</dbReference>
<evidence type="ECO:0000256" key="1">
    <source>
        <dbReference type="ARBA" id="ARBA00006479"/>
    </source>
</evidence>
<dbReference type="CDD" id="cd23763">
    <property type="entry name" value="ASKHA_ATPase_ROK"/>
    <property type="match status" value="1"/>
</dbReference>
<keyword evidence="4" id="KW-1185">Reference proteome</keyword>
<dbReference type="Pfam" id="PF00480">
    <property type="entry name" value="ROK"/>
    <property type="match status" value="1"/>
</dbReference>
<dbReference type="EMBL" id="CP012677">
    <property type="protein sequence ID" value="ALE91280.1"/>
    <property type="molecule type" value="Genomic_DNA"/>
</dbReference>
<dbReference type="Gene3D" id="3.30.420.40">
    <property type="match status" value="2"/>
</dbReference>
<dbReference type="KEGG" id="aaq:AOC05_01105"/>
<dbReference type="GO" id="GO:0003677">
    <property type="term" value="F:DNA binding"/>
    <property type="evidence" value="ECO:0007669"/>
    <property type="project" value="InterPro"/>
</dbReference>
<dbReference type="InterPro" id="IPR036388">
    <property type="entry name" value="WH-like_DNA-bd_sf"/>
</dbReference>